<name>A0A183L4E6_9TREM</name>
<keyword evidence="3" id="KW-1185">Reference proteome</keyword>
<evidence type="ECO:0000313" key="4">
    <source>
        <dbReference type="WBParaSite" id="SCUD_0002220901-mRNA-1"/>
    </source>
</evidence>
<gene>
    <name evidence="2" type="ORF">SCUD_LOCUS22206</name>
</gene>
<accession>A0A183L4E6</accession>
<feature type="region of interest" description="Disordered" evidence="1">
    <location>
        <begin position="1"/>
        <end position="29"/>
    </location>
</feature>
<evidence type="ECO:0000313" key="3">
    <source>
        <dbReference type="Proteomes" id="UP000279833"/>
    </source>
</evidence>
<dbReference type="WBParaSite" id="SCUD_0002220901-mRNA-1">
    <property type="protein sequence ID" value="SCUD_0002220901-mRNA-1"/>
    <property type="gene ID" value="SCUD_0002220901"/>
</dbReference>
<reference evidence="2 3" key="2">
    <citation type="submission" date="2018-11" db="EMBL/GenBank/DDBJ databases">
        <authorList>
            <consortium name="Pathogen Informatics"/>
        </authorList>
    </citation>
    <scope>NUCLEOTIDE SEQUENCE [LARGE SCALE GENOMIC DNA]</scope>
    <source>
        <strain evidence="2">Dakar</strain>
        <strain evidence="3">Dakar, Senegal</strain>
    </source>
</reference>
<dbReference type="AlphaFoldDB" id="A0A183L4E6"/>
<evidence type="ECO:0000256" key="1">
    <source>
        <dbReference type="SAM" id="MobiDB-lite"/>
    </source>
</evidence>
<protein>
    <submittedName>
        <fullName evidence="4">SEP domain-containing protein</fullName>
    </submittedName>
</protein>
<proteinExistence type="predicted"/>
<evidence type="ECO:0000313" key="2">
    <source>
        <dbReference type="EMBL" id="VDP78056.1"/>
    </source>
</evidence>
<sequence>MENNNNNTNNNDNNSSNNSINNDNNNDFDFTDDLALLSHTHETIQMKTTSVAAASASVDLNTHKGRCKILKYNTGKTNPITLDGEDLEDVQPFA</sequence>
<dbReference type="Proteomes" id="UP000279833">
    <property type="component" value="Unassembled WGS sequence"/>
</dbReference>
<dbReference type="EMBL" id="UZAK01048643">
    <property type="protein sequence ID" value="VDP78056.1"/>
    <property type="molecule type" value="Genomic_DNA"/>
</dbReference>
<organism evidence="4">
    <name type="scientific">Schistosoma curassoni</name>
    <dbReference type="NCBI Taxonomy" id="6186"/>
    <lineage>
        <taxon>Eukaryota</taxon>
        <taxon>Metazoa</taxon>
        <taxon>Spiralia</taxon>
        <taxon>Lophotrochozoa</taxon>
        <taxon>Platyhelminthes</taxon>
        <taxon>Trematoda</taxon>
        <taxon>Digenea</taxon>
        <taxon>Strigeidida</taxon>
        <taxon>Schistosomatoidea</taxon>
        <taxon>Schistosomatidae</taxon>
        <taxon>Schistosoma</taxon>
    </lineage>
</organism>
<reference evidence="4" key="1">
    <citation type="submission" date="2016-06" db="UniProtKB">
        <authorList>
            <consortium name="WormBaseParasite"/>
        </authorList>
    </citation>
    <scope>IDENTIFICATION</scope>
</reference>
<feature type="compositionally biased region" description="Low complexity" evidence="1">
    <location>
        <begin position="1"/>
        <end position="28"/>
    </location>
</feature>